<organism evidence="1 2">
    <name type="scientific">Actinomyces johnsonii F0510</name>
    <dbReference type="NCBI Taxonomy" id="1227262"/>
    <lineage>
        <taxon>Bacteria</taxon>
        <taxon>Bacillati</taxon>
        <taxon>Actinomycetota</taxon>
        <taxon>Actinomycetes</taxon>
        <taxon>Actinomycetales</taxon>
        <taxon>Actinomycetaceae</taxon>
        <taxon>Actinomyces</taxon>
    </lineage>
</organism>
<protein>
    <submittedName>
        <fullName evidence="1">Uncharacterized protein</fullName>
    </submittedName>
</protein>
<evidence type="ECO:0000313" key="2">
    <source>
        <dbReference type="Proteomes" id="UP000016498"/>
    </source>
</evidence>
<name>U1RE23_9ACTO</name>
<accession>U1RE23</accession>
<dbReference type="HOGENOM" id="CLU_808255_0_0_11"/>
<sequence length="339" mass="36871">MMGMILGGEITSALTTFAGLGLALILEGDGAEHVRLGWTDAAEPRMVVTADGYDDEAVATAVYQHALSLADSESWPQINLDRKPWVNNKGKMTSAAMSPCIAPPNREEEWEYLDDLRNKIIDRCLFGNESGVNLELIGALGRPAYWCGKKGNSSPDLGASRYDMEVRRSGRNLVHEKIAPLACFIAERSVEEISAGLRGVRINRRKVGGKGRPRDSAGLTPPGCVDSSLVWAALWGISSFPVVHRVNRCSVSAGAIPSGEREPLNVVVPAVVGGYSLHRWRALIVSSQLACWQDREESSLGWLRRHGVRAVIVFNVNVIRLRAPSPDEFYLGAGDVCPL</sequence>
<evidence type="ECO:0000313" key="1">
    <source>
        <dbReference type="EMBL" id="ERH17883.1"/>
    </source>
</evidence>
<dbReference type="AlphaFoldDB" id="U1RE23"/>
<proteinExistence type="predicted"/>
<dbReference type="EMBL" id="AWSD01000250">
    <property type="protein sequence ID" value="ERH17883.1"/>
    <property type="molecule type" value="Genomic_DNA"/>
</dbReference>
<gene>
    <name evidence="1" type="ORF">HMPREF1549_02266</name>
</gene>
<dbReference type="Proteomes" id="UP000016498">
    <property type="component" value="Unassembled WGS sequence"/>
</dbReference>
<reference evidence="1 2" key="1">
    <citation type="submission" date="2013-06" db="EMBL/GenBank/DDBJ databases">
        <authorList>
            <person name="Weinstock G."/>
            <person name="Sodergren E."/>
            <person name="Lobos E.A."/>
            <person name="Fulton L."/>
            <person name="Fulton R."/>
            <person name="Courtney L."/>
            <person name="Fronick C."/>
            <person name="O'Laughlin M."/>
            <person name="Godfrey J."/>
            <person name="Wilson R.M."/>
            <person name="Miner T."/>
            <person name="Farmer C."/>
            <person name="Delehaunty K."/>
            <person name="Cordes M."/>
            <person name="Minx P."/>
            <person name="Tomlinson C."/>
            <person name="Chen J."/>
            <person name="Wollam A."/>
            <person name="Pepin K.H."/>
            <person name="Bhonagiri V."/>
            <person name="Zhang X."/>
            <person name="Warren W."/>
            <person name="Mitreva M."/>
            <person name="Mardis E.R."/>
            <person name="Wilson R.K."/>
        </authorList>
    </citation>
    <scope>NUCLEOTIDE SEQUENCE [LARGE SCALE GENOMIC DNA]</scope>
    <source>
        <strain evidence="1 2">F0510</strain>
    </source>
</reference>
<comment type="caution">
    <text evidence="1">The sequence shown here is derived from an EMBL/GenBank/DDBJ whole genome shotgun (WGS) entry which is preliminary data.</text>
</comment>